<name>A0ABS6JG16_9BACI</name>
<keyword evidence="1" id="KW-1133">Transmembrane helix</keyword>
<evidence type="ECO:0000256" key="1">
    <source>
        <dbReference type="SAM" id="Phobius"/>
    </source>
</evidence>
<comment type="caution">
    <text evidence="2">The sequence shown here is derived from an EMBL/GenBank/DDBJ whole genome shotgun (WGS) entry which is preliminary data.</text>
</comment>
<dbReference type="RefSeq" id="WP_217066783.1">
    <property type="nucleotide sequence ID" value="NZ_JAHQCS010000105.1"/>
</dbReference>
<dbReference type="Proteomes" id="UP000784880">
    <property type="component" value="Unassembled WGS sequence"/>
</dbReference>
<evidence type="ECO:0000313" key="3">
    <source>
        <dbReference type="Proteomes" id="UP000784880"/>
    </source>
</evidence>
<organism evidence="2 3">
    <name type="scientific">Evansella tamaricis</name>
    <dbReference type="NCBI Taxonomy" id="2069301"/>
    <lineage>
        <taxon>Bacteria</taxon>
        <taxon>Bacillati</taxon>
        <taxon>Bacillota</taxon>
        <taxon>Bacilli</taxon>
        <taxon>Bacillales</taxon>
        <taxon>Bacillaceae</taxon>
        <taxon>Evansella</taxon>
    </lineage>
</organism>
<proteinExistence type="predicted"/>
<accession>A0ABS6JG16</accession>
<keyword evidence="3" id="KW-1185">Reference proteome</keyword>
<dbReference type="EMBL" id="JAHQCS010000105">
    <property type="protein sequence ID" value="MBU9712609.1"/>
    <property type="molecule type" value="Genomic_DNA"/>
</dbReference>
<evidence type="ECO:0000313" key="2">
    <source>
        <dbReference type="EMBL" id="MBU9712609.1"/>
    </source>
</evidence>
<sequence length="110" mass="12194">MSLLKNLEKRDIIMSEQAVEQTHVGTTSTGDQREEVVPVTGWLLYMLVMMIPLVNIVMLFVWAFGSNVNKNKSNLAKASLIWMVIGIILSIVFSVMMGAVISSIFGEFAV</sequence>
<feature type="transmembrane region" description="Helical" evidence="1">
    <location>
        <begin position="42"/>
        <end position="68"/>
    </location>
</feature>
<feature type="transmembrane region" description="Helical" evidence="1">
    <location>
        <begin position="80"/>
        <end position="105"/>
    </location>
</feature>
<keyword evidence="1" id="KW-0472">Membrane</keyword>
<keyword evidence="1" id="KW-0812">Transmembrane</keyword>
<gene>
    <name evidence="2" type="ORF">KS419_12735</name>
</gene>
<protein>
    <submittedName>
        <fullName evidence="2">Uncharacterized protein</fullName>
    </submittedName>
</protein>
<reference evidence="2 3" key="1">
    <citation type="submission" date="2021-06" db="EMBL/GenBank/DDBJ databases">
        <title>Bacillus sp. RD4P76, an endophyte from a halophyte.</title>
        <authorList>
            <person name="Sun J.-Q."/>
        </authorList>
    </citation>
    <scope>NUCLEOTIDE SEQUENCE [LARGE SCALE GENOMIC DNA]</scope>
    <source>
        <strain evidence="2 3">CGMCC 1.15917</strain>
    </source>
</reference>